<protein>
    <submittedName>
        <fullName evidence="1">DUF4286 family protein</fullName>
    </submittedName>
</protein>
<comment type="caution">
    <text evidence="1">The sequence shown here is derived from an EMBL/GenBank/DDBJ whole genome shotgun (WGS) entry which is preliminary data.</text>
</comment>
<dbReference type="EMBL" id="JAVRHV010000008">
    <property type="protein sequence ID" value="MDT0554226.1"/>
    <property type="molecule type" value="Genomic_DNA"/>
</dbReference>
<gene>
    <name evidence="1" type="ORF">RM519_13275</name>
</gene>
<sequence length="105" mass="12066">MFIHNETINVDESINEKWLTWMHDVNIPAILETGKFISIKLCHVLVEEDMGGITYAVQYTAANKTDLQQFLAEESYKFKEAEMRLFSGKFGTFATQLKVISEISK</sequence>
<accession>A0ABU2Y7Q7</accession>
<dbReference type="Pfam" id="PF14114">
    <property type="entry name" value="DUF4286"/>
    <property type="match status" value="1"/>
</dbReference>
<dbReference type="Proteomes" id="UP001252186">
    <property type="component" value="Unassembled WGS sequence"/>
</dbReference>
<proteinExistence type="predicted"/>
<dbReference type="RefSeq" id="WP_311594307.1">
    <property type="nucleotide sequence ID" value="NZ_JAVRHV010000008.1"/>
</dbReference>
<name>A0ABU2Y7Q7_9FLAO</name>
<organism evidence="1 2">
    <name type="scientific">Urechidicola vernalis</name>
    <dbReference type="NCBI Taxonomy" id="3075600"/>
    <lineage>
        <taxon>Bacteria</taxon>
        <taxon>Pseudomonadati</taxon>
        <taxon>Bacteroidota</taxon>
        <taxon>Flavobacteriia</taxon>
        <taxon>Flavobacteriales</taxon>
        <taxon>Flavobacteriaceae</taxon>
        <taxon>Urechidicola</taxon>
    </lineage>
</organism>
<dbReference type="InterPro" id="IPR025563">
    <property type="entry name" value="DUF4286"/>
</dbReference>
<reference evidence="1 2" key="1">
    <citation type="submission" date="2023-09" db="EMBL/GenBank/DDBJ databases">
        <authorList>
            <person name="Rey-Velasco X."/>
        </authorList>
    </citation>
    <scope>NUCLEOTIDE SEQUENCE [LARGE SCALE GENOMIC DNA]</scope>
    <source>
        <strain evidence="1 2">P050</strain>
    </source>
</reference>
<evidence type="ECO:0000313" key="1">
    <source>
        <dbReference type="EMBL" id="MDT0554226.1"/>
    </source>
</evidence>
<evidence type="ECO:0000313" key="2">
    <source>
        <dbReference type="Proteomes" id="UP001252186"/>
    </source>
</evidence>
<keyword evidence="2" id="KW-1185">Reference proteome</keyword>